<keyword evidence="2" id="KW-0472">Membrane</keyword>
<proteinExistence type="predicted"/>
<evidence type="ECO:0000256" key="1">
    <source>
        <dbReference type="SAM" id="MobiDB-lite"/>
    </source>
</evidence>
<dbReference type="AlphaFoldDB" id="A0A8J3PA99"/>
<sequence>MLYGRPVSGRAPNMIDGGHYLWDMQLVQWLVPTVASVVAVILSAYALLATRSHNRRALFLDMHAKMLDPEIFRGRRVLLEKINSLEDARALREADPLQYELVNRAVAMLDVLACYVRRGYLDRTLVLEEWGYLYAAAWPHGRYFLLARHQDLGHDRLPWPHLRAFGPVAVAWTLRHKRQQESAHHDEVLALQLLAASNSQPEQPVTTHSTETATQPLD</sequence>
<dbReference type="EMBL" id="BONI01000059">
    <property type="protein sequence ID" value="GIG09183.1"/>
    <property type="molecule type" value="Genomic_DNA"/>
</dbReference>
<evidence type="ECO:0000256" key="2">
    <source>
        <dbReference type="SAM" id="Phobius"/>
    </source>
</evidence>
<gene>
    <name evidence="3" type="ORF">Cco03nite_58830</name>
</gene>
<evidence type="ECO:0000313" key="3">
    <source>
        <dbReference type="EMBL" id="GIG09183.1"/>
    </source>
</evidence>
<name>A0A8J3PA99_9ACTN</name>
<keyword evidence="4" id="KW-1185">Reference proteome</keyword>
<feature type="region of interest" description="Disordered" evidence="1">
    <location>
        <begin position="199"/>
        <end position="218"/>
    </location>
</feature>
<accession>A0A8J3PA99</accession>
<reference evidence="3 4" key="1">
    <citation type="submission" date="2021-01" db="EMBL/GenBank/DDBJ databases">
        <title>Whole genome shotgun sequence of Catellatospora coxensis NBRC 107359.</title>
        <authorList>
            <person name="Komaki H."/>
            <person name="Tamura T."/>
        </authorList>
    </citation>
    <scope>NUCLEOTIDE SEQUENCE [LARGE SCALE GENOMIC DNA]</scope>
    <source>
        <strain evidence="3 4">NBRC 107359</strain>
    </source>
</reference>
<keyword evidence="2" id="KW-1133">Transmembrane helix</keyword>
<keyword evidence="2" id="KW-0812">Transmembrane</keyword>
<feature type="transmembrane region" description="Helical" evidence="2">
    <location>
        <begin position="29"/>
        <end position="48"/>
    </location>
</feature>
<evidence type="ECO:0000313" key="4">
    <source>
        <dbReference type="Proteomes" id="UP000630887"/>
    </source>
</evidence>
<organism evidence="3 4">
    <name type="scientific">Catellatospora coxensis</name>
    <dbReference type="NCBI Taxonomy" id="310354"/>
    <lineage>
        <taxon>Bacteria</taxon>
        <taxon>Bacillati</taxon>
        <taxon>Actinomycetota</taxon>
        <taxon>Actinomycetes</taxon>
        <taxon>Micromonosporales</taxon>
        <taxon>Micromonosporaceae</taxon>
        <taxon>Catellatospora</taxon>
    </lineage>
</organism>
<evidence type="ECO:0008006" key="5">
    <source>
        <dbReference type="Google" id="ProtNLM"/>
    </source>
</evidence>
<protein>
    <recommendedName>
        <fullName evidence="5">DUF4760 domain-containing protein</fullName>
    </recommendedName>
</protein>
<comment type="caution">
    <text evidence="3">The sequence shown here is derived from an EMBL/GenBank/DDBJ whole genome shotgun (WGS) entry which is preliminary data.</text>
</comment>
<dbReference type="Proteomes" id="UP000630887">
    <property type="component" value="Unassembled WGS sequence"/>
</dbReference>